<evidence type="ECO:0000256" key="2">
    <source>
        <dbReference type="SAM" id="Phobius"/>
    </source>
</evidence>
<dbReference type="PANTHER" id="PTHR46268">
    <property type="entry name" value="STRESS RESPONSE PROTEIN NHAX"/>
    <property type="match status" value="1"/>
</dbReference>
<evidence type="ECO:0000313" key="4">
    <source>
        <dbReference type="EMBL" id="SCE98323.1"/>
    </source>
</evidence>
<dbReference type="SUPFAM" id="SSF52402">
    <property type="entry name" value="Adenine nucleotide alpha hydrolases-like"/>
    <property type="match status" value="1"/>
</dbReference>
<feature type="domain" description="UspA" evidence="3">
    <location>
        <begin position="77"/>
        <end position="198"/>
    </location>
</feature>
<keyword evidence="2" id="KW-0472">Membrane</keyword>
<dbReference type="Gene3D" id="3.40.50.620">
    <property type="entry name" value="HUPs"/>
    <property type="match status" value="1"/>
</dbReference>
<dbReference type="InterPro" id="IPR006015">
    <property type="entry name" value="Universal_stress_UspA"/>
</dbReference>
<dbReference type="CDD" id="cd00293">
    <property type="entry name" value="USP-like"/>
    <property type="match status" value="1"/>
</dbReference>
<feature type="transmembrane region" description="Helical" evidence="2">
    <location>
        <begin position="34"/>
        <end position="52"/>
    </location>
</feature>
<reference evidence="5" key="1">
    <citation type="submission" date="2016-06" db="EMBL/GenBank/DDBJ databases">
        <authorList>
            <person name="Varghese N."/>
        </authorList>
    </citation>
    <scope>NUCLEOTIDE SEQUENCE [LARGE SCALE GENOMIC DNA]</scope>
    <source>
        <strain evidence="5">DSM 45555</strain>
    </source>
</reference>
<evidence type="ECO:0000313" key="5">
    <source>
        <dbReference type="Proteomes" id="UP000198551"/>
    </source>
</evidence>
<organism evidence="4 5">
    <name type="scientific">Micromonospora marina</name>
    <dbReference type="NCBI Taxonomy" id="307120"/>
    <lineage>
        <taxon>Bacteria</taxon>
        <taxon>Bacillati</taxon>
        <taxon>Actinomycetota</taxon>
        <taxon>Actinomycetes</taxon>
        <taxon>Micromonosporales</taxon>
        <taxon>Micromonosporaceae</taxon>
        <taxon>Micromonospora</taxon>
    </lineage>
</organism>
<keyword evidence="2" id="KW-0812">Transmembrane</keyword>
<dbReference type="AlphaFoldDB" id="A0A1C4WQ92"/>
<dbReference type="InterPro" id="IPR014729">
    <property type="entry name" value="Rossmann-like_a/b/a_fold"/>
</dbReference>
<proteinExistence type="inferred from homology"/>
<dbReference type="PANTHER" id="PTHR46268:SF6">
    <property type="entry name" value="UNIVERSAL STRESS PROTEIN UP12"/>
    <property type="match status" value="1"/>
</dbReference>
<dbReference type="Pfam" id="PF00582">
    <property type="entry name" value="Usp"/>
    <property type="match status" value="1"/>
</dbReference>
<evidence type="ECO:0000259" key="3">
    <source>
        <dbReference type="Pfam" id="PF00582"/>
    </source>
</evidence>
<protein>
    <submittedName>
        <fullName evidence="4">Nucleotide-binding universal stress protein, UspA family</fullName>
    </submittedName>
</protein>
<dbReference type="Proteomes" id="UP000198551">
    <property type="component" value="Unassembled WGS sequence"/>
</dbReference>
<dbReference type="PRINTS" id="PR01438">
    <property type="entry name" value="UNVRSLSTRESS"/>
</dbReference>
<feature type="transmembrane region" description="Helical" evidence="2">
    <location>
        <begin position="6"/>
        <end position="27"/>
    </location>
</feature>
<comment type="similarity">
    <text evidence="1">Belongs to the universal stress protein A family.</text>
</comment>
<sequence length="208" mass="22305">MTSWWWVLLVAVLWLTVGLLTAGWFVIRGGHPHLSWYLVGGLLGPLFIPIAVERGRARPAVVDVVHRPSSREGSGLRVAIGVDGSAEADRALRAVARTLGHTASHLVLVTVTSPDSVGEDQAAESREARRLLEERAEALPSGLPAPTVELVRGHPVDALLAVAEAHDVDLLVVGRHGHGIRDRLLGSVAEELTRRSSRALLLGSLPDR</sequence>
<keyword evidence="5" id="KW-1185">Reference proteome</keyword>
<dbReference type="RefSeq" id="WP_167361500.1">
    <property type="nucleotide sequence ID" value="NZ_FMCV01000005.1"/>
</dbReference>
<accession>A0A1C4WQ92</accession>
<keyword evidence="2" id="KW-1133">Transmembrane helix</keyword>
<name>A0A1C4WQ92_9ACTN</name>
<dbReference type="EMBL" id="FMCV01000005">
    <property type="protein sequence ID" value="SCE98323.1"/>
    <property type="molecule type" value="Genomic_DNA"/>
</dbReference>
<gene>
    <name evidence="4" type="ORF">GA0070215_105176</name>
</gene>
<evidence type="ECO:0000256" key="1">
    <source>
        <dbReference type="ARBA" id="ARBA00008791"/>
    </source>
</evidence>
<dbReference type="InterPro" id="IPR006016">
    <property type="entry name" value="UspA"/>
</dbReference>